<evidence type="ECO:0000256" key="1">
    <source>
        <dbReference type="SAM" id="MobiDB-lite"/>
    </source>
</evidence>
<dbReference type="Proteomes" id="UP001372338">
    <property type="component" value="Unassembled WGS sequence"/>
</dbReference>
<feature type="transmembrane region" description="Helical" evidence="2">
    <location>
        <begin position="20"/>
        <end position="41"/>
    </location>
</feature>
<proteinExistence type="predicted"/>
<reference evidence="3 4" key="1">
    <citation type="submission" date="2024-01" db="EMBL/GenBank/DDBJ databases">
        <title>The genomes of 5 underutilized Papilionoideae crops provide insights into root nodulation and disease resistanc.</title>
        <authorList>
            <person name="Yuan L."/>
        </authorList>
    </citation>
    <scope>NUCLEOTIDE SEQUENCE [LARGE SCALE GENOMIC DNA]</scope>
    <source>
        <strain evidence="3">ZHUSHIDOU_FW_LH</strain>
        <tissue evidence="3">Leaf</tissue>
    </source>
</reference>
<organism evidence="3 4">
    <name type="scientific">Crotalaria pallida</name>
    <name type="common">Smooth rattlebox</name>
    <name type="synonym">Crotalaria striata</name>
    <dbReference type="NCBI Taxonomy" id="3830"/>
    <lineage>
        <taxon>Eukaryota</taxon>
        <taxon>Viridiplantae</taxon>
        <taxon>Streptophyta</taxon>
        <taxon>Embryophyta</taxon>
        <taxon>Tracheophyta</taxon>
        <taxon>Spermatophyta</taxon>
        <taxon>Magnoliopsida</taxon>
        <taxon>eudicotyledons</taxon>
        <taxon>Gunneridae</taxon>
        <taxon>Pentapetalae</taxon>
        <taxon>rosids</taxon>
        <taxon>fabids</taxon>
        <taxon>Fabales</taxon>
        <taxon>Fabaceae</taxon>
        <taxon>Papilionoideae</taxon>
        <taxon>50 kb inversion clade</taxon>
        <taxon>genistoids sensu lato</taxon>
        <taxon>core genistoids</taxon>
        <taxon>Crotalarieae</taxon>
        <taxon>Crotalaria</taxon>
    </lineage>
</organism>
<dbReference type="EMBL" id="JAYWIO010000004">
    <property type="protein sequence ID" value="KAK7267625.1"/>
    <property type="molecule type" value="Genomic_DNA"/>
</dbReference>
<keyword evidence="4" id="KW-1185">Reference proteome</keyword>
<name>A0AAN9I8J6_CROPI</name>
<keyword evidence="2" id="KW-1133">Transmembrane helix</keyword>
<sequence length="152" mass="15843">MNVITTLTEVVGLGDWYGMRLVLALMLQLVNLCIIGFAVAVQGSKGSIISPSSAFLPVIPPTVEALGPIHHGEYGGSNAPSLPSDPDGLVISPSSIVLSPPHDVVPSPSTVQGNVPPSVKSSPPPSEEPAVKEILTCILWSGQICILRNYAR</sequence>
<evidence type="ECO:0000313" key="4">
    <source>
        <dbReference type="Proteomes" id="UP001372338"/>
    </source>
</evidence>
<feature type="region of interest" description="Disordered" evidence="1">
    <location>
        <begin position="70"/>
        <end position="128"/>
    </location>
</feature>
<accession>A0AAN9I8J6</accession>
<comment type="caution">
    <text evidence="3">The sequence shown here is derived from an EMBL/GenBank/DDBJ whole genome shotgun (WGS) entry which is preliminary data.</text>
</comment>
<feature type="compositionally biased region" description="Low complexity" evidence="1">
    <location>
        <begin position="89"/>
        <end position="101"/>
    </location>
</feature>
<dbReference type="AlphaFoldDB" id="A0AAN9I8J6"/>
<gene>
    <name evidence="3" type="ORF">RIF29_20303</name>
</gene>
<protein>
    <submittedName>
        <fullName evidence="3">Uncharacterized protein</fullName>
    </submittedName>
</protein>
<evidence type="ECO:0000256" key="2">
    <source>
        <dbReference type="SAM" id="Phobius"/>
    </source>
</evidence>
<evidence type="ECO:0000313" key="3">
    <source>
        <dbReference type="EMBL" id="KAK7267625.1"/>
    </source>
</evidence>
<keyword evidence="2" id="KW-0812">Transmembrane</keyword>
<keyword evidence="2" id="KW-0472">Membrane</keyword>